<protein>
    <recommendedName>
        <fullName evidence="3">Nucleotidyltransferase family protein</fullName>
    </recommendedName>
</protein>
<proteinExistence type="predicted"/>
<sequence>MEQRSASFSLNEANQLAHALLSWIGRDAGIRLLSIKGLVADRYRLRRPRVAADADVIVDPSRFDEFCTLVAAHGWHLRVEREVPSLLGPHSVTFIRDDWPDDIDVHVRFPGFFADDQTVFERLWRTRSTMDVAHVDIDVPSRGASAVIAALHAVRYSKSARHADELEQVAALLSDGFTAAERAEFIDVARVGRAQWVLRELLELIGHSHEVDADDRQQRLWNVNRATVEDGAAVSWLNALKVAPLHRKPAVLASALWISREDIPRNDAGELPTMRQAWAHRLMRWRRGGAALLQYAKGARRGV</sequence>
<reference evidence="2" key="1">
    <citation type="journal article" date="2019" name="Int. J. Syst. Evol. Microbiol.">
        <title>The Global Catalogue of Microorganisms (GCM) 10K type strain sequencing project: providing services to taxonomists for standard genome sequencing and annotation.</title>
        <authorList>
            <consortium name="The Broad Institute Genomics Platform"/>
            <consortium name="The Broad Institute Genome Sequencing Center for Infectious Disease"/>
            <person name="Wu L."/>
            <person name="Ma J."/>
        </authorList>
    </citation>
    <scope>NUCLEOTIDE SEQUENCE [LARGE SCALE GENOMIC DNA]</scope>
    <source>
        <strain evidence="2">JCM 17024</strain>
    </source>
</reference>
<gene>
    <name evidence="1" type="ORF">GCM10022383_06310</name>
</gene>
<comment type="caution">
    <text evidence="1">The sequence shown here is derived from an EMBL/GenBank/DDBJ whole genome shotgun (WGS) entry which is preliminary data.</text>
</comment>
<dbReference type="EMBL" id="BAABCP010000001">
    <property type="protein sequence ID" value="GAA3930376.1"/>
    <property type="molecule type" value="Genomic_DNA"/>
</dbReference>
<evidence type="ECO:0000313" key="2">
    <source>
        <dbReference type="Proteomes" id="UP001501591"/>
    </source>
</evidence>
<keyword evidence="2" id="KW-1185">Reference proteome</keyword>
<dbReference type="Proteomes" id="UP001501591">
    <property type="component" value="Unassembled WGS sequence"/>
</dbReference>
<accession>A0ABP7MUA9</accession>
<organism evidence="1 2">
    <name type="scientific">Microbacterium soli</name>
    <dbReference type="NCBI Taxonomy" id="446075"/>
    <lineage>
        <taxon>Bacteria</taxon>
        <taxon>Bacillati</taxon>
        <taxon>Actinomycetota</taxon>
        <taxon>Actinomycetes</taxon>
        <taxon>Micrococcales</taxon>
        <taxon>Microbacteriaceae</taxon>
        <taxon>Microbacterium</taxon>
    </lineage>
</organism>
<name>A0ABP7MUA9_9MICO</name>
<evidence type="ECO:0000313" key="1">
    <source>
        <dbReference type="EMBL" id="GAA3930376.1"/>
    </source>
</evidence>
<dbReference type="RefSeq" id="WP_344818048.1">
    <property type="nucleotide sequence ID" value="NZ_BAABCP010000001.1"/>
</dbReference>
<evidence type="ECO:0008006" key="3">
    <source>
        <dbReference type="Google" id="ProtNLM"/>
    </source>
</evidence>